<dbReference type="EMBL" id="AF483650">
    <property type="protein sequence ID" value="AAO84491.1"/>
    <property type="molecule type" value="Genomic_DNA"/>
</dbReference>
<protein>
    <submittedName>
        <fullName evidence="2">Uncharacterized protein</fullName>
    </submittedName>
</protein>
<evidence type="ECO:0000256" key="1">
    <source>
        <dbReference type="SAM" id="MobiDB-lite"/>
    </source>
</evidence>
<feature type="non-terminal residue" evidence="2">
    <location>
        <position position="1"/>
    </location>
</feature>
<dbReference type="AlphaFoldDB" id="Q84DW9"/>
<evidence type="ECO:0000313" key="2">
    <source>
        <dbReference type="EMBL" id="AAO84491.1"/>
    </source>
</evidence>
<feature type="compositionally biased region" description="Gly residues" evidence="1">
    <location>
        <begin position="20"/>
        <end position="30"/>
    </location>
</feature>
<accession>Q84DW9</accession>
<reference evidence="2" key="1">
    <citation type="journal article" date="2003" name="Syst. Appl. Microbiol.">
        <title>Analysis of conserved non-rRNA genes of Tropheryma whipplei.</title>
        <authorList>
            <person name="Maiwald M."/>
            <person name="Lepp P.W."/>
            <person name="Relman D.A."/>
        </authorList>
    </citation>
    <scope>NUCLEOTIDE SEQUENCE</scope>
</reference>
<feature type="region of interest" description="Disordered" evidence="1">
    <location>
        <begin position="20"/>
        <end position="48"/>
    </location>
</feature>
<sequence length="48" mass="4399">LAGEGLAVAGAAGVTGGFAGGTTGLAGAAGGEPQEQAYQVPMPEKEPG</sequence>
<name>Q84DW9_TROWH</name>
<proteinExistence type="predicted"/>
<organism evidence="2">
    <name type="scientific">Tropheryma whipplei</name>
    <name type="common">Whipple's bacillus</name>
    <name type="synonym">Tropheryma whippelii</name>
    <dbReference type="NCBI Taxonomy" id="2039"/>
    <lineage>
        <taxon>Bacteria</taxon>
        <taxon>Bacillati</taxon>
        <taxon>Actinomycetota</taxon>
        <taxon>Actinomycetes</taxon>
        <taxon>Micrococcales</taxon>
        <taxon>Tropherymataceae</taxon>
        <taxon>Tropheryma</taxon>
    </lineage>
</organism>